<dbReference type="AlphaFoldDB" id="A0A0M0JJ67"/>
<organism evidence="3 4">
    <name type="scientific">Chrysochromulina tobinii</name>
    <dbReference type="NCBI Taxonomy" id="1460289"/>
    <lineage>
        <taxon>Eukaryota</taxon>
        <taxon>Haptista</taxon>
        <taxon>Haptophyta</taxon>
        <taxon>Prymnesiophyceae</taxon>
        <taxon>Prymnesiales</taxon>
        <taxon>Chrysochromulinaceae</taxon>
        <taxon>Chrysochromulina</taxon>
    </lineage>
</organism>
<gene>
    <name evidence="3" type="ORF">Ctob_003838</name>
</gene>
<dbReference type="Proteomes" id="UP000037460">
    <property type="component" value="Unassembled WGS sequence"/>
</dbReference>
<feature type="compositionally biased region" description="Low complexity" evidence="2">
    <location>
        <begin position="234"/>
        <end position="268"/>
    </location>
</feature>
<comment type="caution">
    <text evidence="3">The sequence shown here is derived from an EMBL/GenBank/DDBJ whole genome shotgun (WGS) entry which is preliminary data.</text>
</comment>
<keyword evidence="1" id="KW-0175">Coiled coil</keyword>
<evidence type="ECO:0000313" key="4">
    <source>
        <dbReference type="Proteomes" id="UP000037460"/>
    </source>
</evidence>
<feature type="region of interest" description="Disordered" evidence="2">
    <location>
        <begin position="204"/>
        <end position="287"/>
    </location>
</feature>
<dbReference type="EMBL" id="JWZX01002823">
    <property type="protein sequence ID" value="KOO26636.1"/>
    <property type="molecule type" value="Genomic_DNA"/>
</dbReference>
<feature type="coiled-coil region" evidence="1">
    <location>
        <begin position="127"/>
        <end position="164"/>
    </location>
</feature>
<keyword evidence="4" id="KW-1185">Reference proteome</keyword>
<evidence type="ECO:0000256" key="2">
    <source>
        <dbReference type="SAM" id="MobiDB-lite"/>
    </source>
</evidence>
<protein>
    <submittedName>
        <fullName evidence="3">Uncharacterized protein</fullName>
    </submittedName>
</protein>
<accession>A0A0M0JJ67</accession>
<evidence type="ECO:0000256" key="1">
    <source>
        <dbReference type="SAM" id="Coils"/>
    </source>
</evidence>
<sequence>MDASSAADARVLAIGGEGACVAYLSCLATATGSVRVMLCDGTRTWSGELDARDLRHPSGTSPDDFRKKLVQGLRSGPSDALAIGPRHDTAKLTWKSTHNDGVFDYVLQQAMTLYVDHPLGDGLRTLLRRLVEECTALQRTCGQYEKERAQLQAELQELDAIESRVATEASDESFDARRHRFLLLLNRKKRRICALETALESAFAHVSDHESNLGDDADADDDEEEESRQRRATSAPRSAVPGASVSSAGGGTTRRQPAAPATTATAAAMPPPPQQHEEEQGDILDLL</sequence>
<feature type="compositionally biased region" description="Acidic residues" evidence="2">
    <location>
        <begin position="213"/>
        <end position="226"/>
    </location>
</feature>
<proteinExistence type="predicted"/>
<name>A0A0M0JJ67_9EUKA</name>
<evidence type="ECO:0000313" key="3">
    <source>
        <dbReference type="EMBL" id="KOO26636.1"/>
    </source>
</evidence>
<reference evidence="4" key="1">
    <citation type="journal article" date="2015" name="PLoS Genet.">
        <title>Genome Sequence and Transcriptome Analyses of Chrysochromulina tobin: Metabolic Tools for Enhanced Algal Fitness in the Prominent Order Prymnesiales (Haptophyceae).</title>
        <authorList>
            <person name="Hovde B.T."/>
            <person name="Deodato C.R."/>
            <person name="Hunsperger H.M."/>
            <person name="Ryken S.A."/>
            <person name="Yost W."/>
            <person name="Jha R.K."/>
            <person name="Patterson J."/>
            <person name="Monnat R.J. Jr."/>
            <person name="Barlow S.B."/>
            <person name="Starkenburg S.R."/>
            <person name="Cattolico R.A."/>
        </authorList>
    </citation>
    <scope>NUCLEOTIDE SEQUENCE</scope>
    <source>
        <strain evidence="4">CCMP291</strain>
    </source>
</reference>